<evidence type="ECO:0008006" key="3">
    <source>
        <dbReference type="Google" id="ProtNLM"/>
    </source>
</evidence>
<dbReference type="Proteomes" id="UP000430120">
    <property type="component" value="Unassembled WGS sequence"/>
</dbReference>
<reference evidence="1 2" key="1">
    <citation type="submission" date="2019-09" db="EMBL/GenBank/DDBJ databases">
        <title>Draft genome sequences of 48 bacterial type strains from the CCUG.</title>
        <authorList>
            <person name="Tunovic T."/>
            <person name="Pineiro-Iglesias B."/>
            <person name="Unosson C."/>
            <person name="Inganas E."/>
            <person name="Ohlen M."/>
            <person name="Cardew S."/>
            <person name="Jensie-Markopoulos S."/>
            <person name="Salva-Serra F."/>
            <person name="Jaen-Luchoro D."/>
            <person name="Karlsson R."/>
            <person name="Svensson-Stadler L."/>
            <person name="Chun J."/>
            <person name="Moore E."/>
        </authorList>
    </citation>
    <scope>NUCLEOTIDE SEQUENCE [LARGE SCALE GENOMIC DNA]</scope>
    <source>
        <strain evidence="1 2">CCUG 30977</strain>
    </source>
</reference>
<dbReference type="AlphaFoldDB" id="A0A643FFZ5"/>
<proteinExistence type="predicted"/>
<gene>
    <name evidence="1" type="ORF">F7Q92_04865</name>
</gene>
<dbReference type="OrthoDB" id="9886468at2"/>
<organism evidence="1 2">
    <name type="scientific">Ideonella dechloratans</name>
    <dbReference type="NCBI Taxonomy" id="36863"/>
    <lineage>
        <taxon>Bacteria</taxon>
        <taxon>Pseudomonadati</taxon>
        <taxon>Pseudomonadota</taxon>
        <taxon>Betaproteobacteria</taxon>
        <taxon>Burkholderiales</taxon>
        <taxon>Sphaerotilaceae</taxon>
        <taxon>Ideonella</taxon>
    </lineage>
</organism>
<evidence type="ECO:0000313" key="2">
    <source>
        <dbReference type="Proteomes" id="UP000430120"/>
    </source>
</evidence>
<name>A0A643FFZ5_IDEDE</name>
<dbReference type="EMBL" id="VZPB01000007">
    <property type="protein sequence ID" value="KAB0584278.1"/>
    <property type="molecule type" value="Genomic_DNA"/>
</dbReference>
<keyword evidence="2" id="KW-1185">Reference proteome</keyword>
<comment type="caution">
    <text evidence="1">The sequence shown here is derived from an EMBL/GenBank/DDBJ whole genome shotgun (WGS) entry which is preliminary data.</text>
</comment>
<protein>
    <recommendedName>
        <fullName evidence="3">DUF2946 domain-containing protein</fullName>
    </recommendedName>
</protein>
<evidence type="ECO:0000313" key="1">
    <source>
        <dbReference type="EMBL" id="KAB0584278.1"/>
    </source>
</evidence>
<dbReference type="RefSeq" id="WP_151123044.1">
    <property type="nucleotide sequence ID" value="NZ_CP088081.1"/>
</dbReference>
<accession>A0A643FFZ5</accession>
<sequence>MSHLGQAPHGLRRWRGWLLAMALVAIWAQWHAVMHAEQHALAAIGHPTQDNLLPVDNCLDCLAQHGLGASPLAVPPSWQGDALPPFDCPGAVAEASRPVQGWVQAWPRAPPLA</sequence>